<evidence type="ECO:0000313" key="7">
    <source>
        <dbReference type="Proteomes" id="UP001596150"/>
    </source>
</evidence>
<dbReference type="RefSeq" id="WP_266343189.1">
    <property type="nucleotide sequence ID" value="NZ_JAPKNH010000002.1"/>
</dbReference>
<dbReference type="InterPro" id="IPR045170">
    <property type="entry name" value="MTOX"/>
</dbReference>
<dbReference type="PANTHER" id="PTHR10961:SF46">
    <property type="entry name" value="PEROXISOMAL SARCOSINE OXIDASE"/>
    <property type="match status" value="1"/>
</dbReference>
<sequence length="370" mass="39914">MAASKVIVVGAGIAGLSLARSLVKQGFAVELFDQGPIPNPLSSSFDEHRITRHTYGSLDGYTRLMPDAFRAYDALWQDLGKRHYLPTGIAYVRRQADDWYATTARDLDAFGIEHRLLTEGEVAARLPMVRPGGIHSVVEVGGAGLLFPQRILADLVAWLREAGVVLHEHSAVEAIDLEHGRVVVAGKTHAADVVLVAAGAWVTRLLPEVAPAVTPSRQTVLYLDPPDDLRSAWAEAPILIEEGAHLSYTLPPRGGTGLKIGDHHFSRRGHPDEDRTPSSEDIAPVEAAAAAAFAGFERYRILEAKTCFYTVSDDESFFVQPLGRTGWVVSACSGHGFKLAPLIAQGVAEAISGKRDPAKIAEWAAGKDPR</sequence>
<comment type="caution">
    <text evidence="6">The sequence shown here is derived from an EMBL/GenBank/DDBJ whole genome shotgun (WGS) entry which is preliminary data.</text>
</comment>
<evidence type="ECO:0000256" key="3">
    <source>
        <dbReference type="ARBA" id="ARBA00022827"/>
    </source>
</evidence>
<evidence type="ECO:0000259" key="5">
    <source>
        <dbReference type="Pfam" id="PF01266"/>
    </source>
</evidence>
<dbReference type="Pfam" id="PF01266">
    <property type="entry name" value="DAO"/>
    <property type="match status" value="1"/>
</dbReference>
<dbReference type="SUPFAM" id="SSF54373">
    <property type="entry name" value="FAD-linked reductases, C-terminal domain"/>
    <property type="match status" value="1"/>
</dbReference>
<keyword evidence="7" id="KW-1185">Reference proteome</keyword>
<evidence type="ECO:0000256" key="4">
    <source>
        <dbReference type="ARBA" id="ARBA00023002"/>
    </source>
</evidence>
<protein>
    <submittedName>
        <fullName evidence="6">NAD(P)/FAD-dependent oxidoreductase</fullName>
        <ecNumber evidence="6">1.-.-.-</ecNumber>
    </submittedName>
</protein>
<dbReference type="EC" id="1.-.-.-" evidence="6"/>
<gene>
    <name evidence="6" type="ORF">ACFPP9_05370</name>
</gene>
<dbReference type="GO" id="GO:0016491">
    <property type="term" value="F:oxidoreductase activity"/>
    <property type="evidence" value="ECO:0007669"/>
    <property type="project" value="UniProtKB-KW"/>
</dbReference>
<keyword evidence="3" id="KW-0274">FAD</keyword>
<accession>A0ABW0PRB1</accession>
<evidence type="ECO:0000313" key="6">
    <source>
        <dbReference type="EMBL" id="MFC5515191.1"/>
    </source>
</evidence>
<keyword evidence="4 6" id="KW-0560">Oxidoreductase</keyword>
<proteinExistence type="predicted"/>
<dbReference type="InterPro" id="IPR006076">
    <property type="entry name" value="FAD-dep_OxRdtase"/>
</dbReference>
<keyword evidence="2" id="KW-0285">Flavoprotein</keyword>
<name>A0ABW0PRB1_9HYPH</name>
<comment type="cofactor">
    <cofactor evidence="1">
        <name>FAD</name>
        <dbReference type="ChEBI" id="CHEBI:57692"/>
    </cofactor>
</comment>
<dbReference type="InterPro" id="IPR036188">
    <property type="entry name" value="FAD/NAD-bd_sf"/>
</dbReference>
<dbReference type="Gene3D" id="3.50.50.60">
    <property type="entry name" value="FAD/NAD(P)-binding domain"/>
    <property type="match status" value="1"/>
</dbReference>
<feature type="domain" description="FAD dependent oxidoreductase" evidence="5">
    <location>
        <begin position="5"/>
        <end position="349"/>
    </location>
</feature>
<dbReference type="Proteomes" id="UP001596150">
    <property type="component" value="Unassembled WGS sequence"/>
</dbReference>
<evidence type="ECO:0000256" key="1">
    <source>
        <dbReference type="ARBA" id="ARBA00001974"/>
    </source>
</evidence>
<evidence type="ECO:0000256" key="2">
    <source>
        <dbReference type="ARBA" id="ARBA00022630"/>
    </source>
</evidence>
<dbReference type="SUPFAM" id="SSF51905">
    <property type="entry name" value="FAD/NAD(P)-binding domain"/>
    <property type="match status" value="1"/>
</dbReference>
<organism evidence="6 7">
    <name type="scientific">Kaistia terrae</name>
    <dbReference type="NCBI Taxonomy" id="537017"/>
    <lineage>
        <taxon>Bacteria</taxon>
        <taxon>Pseudomonadati</taxon>
        <taxon>Pseudomonadota</taxon>
        <taxon>Alphaproteobacteria</taxon>
        <taxon>Hyphomicrobiales</taxon>
        <taxon>Kaistiaceae</taxon>
        <taxon>Kaistia</taxon>
    </lineage>
</organism>
<dbReference type="EMBL" id="JBHSML010000002">
    <property type="protein sequence ID" value="MFC5515191.1"/>
    <property type="molecule type" value="Genomic_DNA"/>
</dbReference>
<dbReference type="Gene3D" id="3.30.9.10">
    <property type="entry name" value="D-Amino Acid Oxidase, subunit A, domain 2"/>
    <property type="match status" value="1"/>
</dbReference>
<dbReference type="PANTHER" id="PTHR10961">
    <property type="entry name" value="PEROXISOMAL SARCOSINE OXIDASE"/>
    <property type="match status" value="1"/>
</dbReference>
<reference evidence="7" key="1">
    <citation type="journal article" date="2019" name="Int. J. Syst. Evol. Microbiol.">
        <title>The Global Catalogue of Microorganisms (GCM) 10K type strain sequencing project: providing services to taxonomists for standard genome sequencing and annotation.</title>
        <authorList>
            <consortium name="The Broad Institute Genomics Platform"/>
            <consortium name="The Broad Institute Genome Sequencing Center for Infectious Disease"/>
            <person name="Wu L."/>
            <person name="Ma J."/>
        </authorList>
    </citation>
    <scope>NUCLEOTIDE SEQUENCE [LARGE SCALE GENOMIC DNA]</scope>
    <source>
        <strain evidence="7">KACC 12633</strain>
    </source>
</reference>